<name>A0A9P5L8H2_9HYPO</name>
<keyword evidence="1" id="KW-0732">Signal</keyword>
<reference evidence="2" key="1">
    <citation type="submission" date="2020-03" db="EMBL/GenBank/DDBJ databases">
        <title>Draft Genome Sequence of Cylindrodendrum hubeiense.</title>
        <authorList>
            <person name="Buettner E."/>
            <person name="Kellner H."/>
        </authorList>
    </citation>
    <scope>NUCLEOTIDE SEQUENCE</scope>
    <source>
        <strain evidence="2">IHI 201604</strain>
    </source>
</reference>
<evidence type="ECO:0000313" key="3">
    <source>
        <dbReference type="Proteomes" id="UP000722485"/>
    </source>
</evidence>
<comment type="caution">
    <text evidence="2">The sequence shown here is derived from an EMBL/GenBank/DDBJ whole genome shotgun (WGS) entry which is preliminary data.</text>
</comment>
<keyword evidence="3" id="KW-1185">Reference proteome</keyword>
<feature type="signal peptide" evidence="1">
    <location>
        <begin position="1"/>
        <end position="20"/>
    </location>
</feature>
<protein>
    <submittedName>
        <fullName evidence="2">Uncharacterized protein</fullName>
    </submittedName>
</protein>
<organism evidence="2 3">
    <name type="scientific">Cylindrodendrum hubeiense</name>
    <dbReference type="NCBI Taxonomy" id="595255"/>
    <lineage>
        <taxon>Eukaryota</taxon>
        <taxon>Fungi</taxon>
        <taxon>Dikarya</taxon>
        <taxon>Ascomycota</taxon>
        <taxon>Pezizomycotina</taxon>
        <taxon>Sordariomycetes</taxon>
        <taxon>Hypocreomycetidae</taxon>
        <taxon>Hypocreales</taxon>
        <taxon>Nectriaceae</taxon>
        <taxon>Cylindrodendrum</taxon>
    </lineage>
</organism>
<gene>
    <name evidence="2" type="ORF">G7Z17_g6165</name>
</gene>
<dbReference type="AlphaFoldDB" id="A0A9P5L8H2"/>
<proteinExistence type="predicted"/>
<sequence>MQFNIFTLVFAILAASQVQAALSAQGISTSIGKVTDLVDDATKTAEAIGGSSYRGAVPRLVINTRNIIGLLTGEFTKIQQKFLNTIASKGGILTGGPAASVIDNILHALKRGVEDVSAGVIAGVPSCVTAKDNKRTLDEALDKAMVSML</sequence>
<feature type="chain" id="PRO_5040292727" evidence="1">
    <location>
        <begin position="21"/>
        <end position="149"/>
    </location>
</feature>
<dbReference type="EMBL" id="JAANBB010000114">
    <property type="protein sequence ID" value="KAF7549761.1"/>
    <property type="molecule type" value="Genomic_DNA"/>
</dbReference>
<dbReference type="OrthoDB" id="5089542at2759"/>
<accession>A0A9P5L8H2</accession>
<evidence type="ECO:0000313" key="2">
    <source>
        <dbReference type="EMBL" id="KAF7549761.1"/>
    </source>
</evidence>
<evidence type="ECO:0000256" key="1">
    <source>
        <dbReference type="SAM" id="SignalP"/>
    </source>
</evidence>
<dbReference type="Proteomes" id="UP000722485">
    <property type="component" value="Unassembled WGS sequence"/>
</dbReference>